<dbReference type="InterPro" id="IPR019613">
    <property type="entry name" value="DUF4198"/>
</dbReference>
<protein>
    <recommendedName>
        <fullName evidence="3">DUF4198 domain-containing protein</fullName>
    </recommendedName>
</protein>
<reference evidence="1 2" key="1">
    <citation type="journal article" date="2012" name="PLoS ONE">
        <title>Edwardsiella comparative phylogenomics reveal the new intra/inter-species taxonomic relationships, virulence evolution and niche adaptation mechanisms.</title>
        <authorList>
            <person name="Yang M."/>
            <person name="Lv Y."/>
            <person name="Xiao J."/>
            <person name="Wu H."/>
            <person name="Zheng H."/>
            <person name="Liu Q."/>
            <person name="Zhang Y."/>
            <person name="Wang Q."/>
        </authorList>
    </citation>
    <scope>NUCLEOTIDE SEQUENCE [LARGE SCALE GENOMIC DNA]</scope>
    <source>
        <strain evidence="2">080813</strain>
    </source>
</reference>
<proteinExistence type="predicted"/>
<gene>
    <name evidence="1" type="ORF">ETEE_2915</name>
</gene>
<sequence length="261" mass="28641">MLAKPMHLLIPLGLLLILNTASAHEFLIKPEKSQLSAGESVRIEAISSHIFMVNEEMENLSDVTLALYQGGVSTPLPLHEQPQHNTLDAQVILPQAGSALLVGHRLPQIWCETTEGMLPGDRATLEAQGKKVISVNRYEKFAKTLLNPTPGDTTYQQVLGQKLELILLTNPADIKGNGKVKVQSLLDGQPLQSTINITYDGYSQEYKTYLANQQSDSQGIAEFTITQPGLWLLHAGITQSQSQSDINKHDLRATLVFPIAE</sequence>
<evidence type="ECO:0000313" key="2">
    <source>
        <dbReference type="Proteomes" id="UP000028681"/>
    </source>
</evidence>
<dbReference type="GeneID" id="33940417"/>
<evidence type="ECO:0008006" key="3">
    <source>
        <dbReference type="Google" id="ProtNLM"/>
    </source>
</evidence>
<accession>A0A076LRQ6</accession>
<evidence type="ECO:0000313" key="1">
    <source>
        <dbReference type="EMBL" id="AIJ09347.1"/>
    </source>
</evidence>
<dbReference type="AlphaFoldDB" id="A0A076LRQ6"/>
<dbReference type="RefSeq" id="WP_034163684.1">
    <property type="nucleotide sequence ID" value="NZ_CP006664.1"/>
</dbReference>
<dbReference type="Pfam" id="PF10670">
    <property type="entry name" value="DUF4198"/>
    <property type="match status" value="1"/>
</dbReference>
<dbReference type="HOGENOM" id="CLU_089873_0_0_6"/>
<organism evidence="1 2">
    <name type="scientific">Edwardsiella anguillarum ET080813</name>
    <dbReference type="NCBI Taxonomy" id="667120"/>
    <lineage>
        <taxon>Bacteria</taxon>
        <taxon>Pseudomonadati</taxon>
        <taxon>Pseudomonadota</taxon>
        <taxon>Gammaproteobacteria</taxon>
        <taxon>Enterobacterales</taxon>
        <taxon>Hafniaceae</taxon>
        <taxon>Edwardsiella</taxon>
    </lineage>
</organism>
<dbReference type="Proteomes" id="UP000028681">
    <property type="component" value="Chromosome"/>
</dbReference>
<dbReference type="KEGG" id="ete:ETEE_2915"/>
<name>A0A076LRQ6_9GAMM</name>
<dbReference type="EMBL" id="CP006664">
    <property type="protein sequence ID" value="AIJ09347.1"/>
    <property type="molecule type" value="Genomic_DNA"/>
</dbReference>